<dbReference type="SUPFAM" id="SSF55729">
    <property type="entry name" value="Acyl-CoA N-acyltransferases (Nat)"/>
    <property type="match status" value="1"/>
</dbReference>
<dbReference type="CDD" id="cd04301">
    <property type="entry name" value="NAT_SF"/>
    <property type="match status" value="1"/>
</dbReference>
<sequence>MNTLGKQIEYRWLETDSKYYQTALKLRYALFFEEPGLPWEVLFDTDEGNSLHLAAICDGELLAYGRLTKRSNSAMQISQMVVSPKHQRKGLGEAILSRLVIHAKEHETKSIILSARLHAMPLYEKLGFNIVGEVYLSEKTGIEHIKMELTLKRAE</sequence>
<organism evidence="4 5">
    <name type="scientific">Grimontia marina</name>
    <dbReference type="NCBI Taxonomy" id="646534"/>
    <lineage>
        <taxon>Bacteria</taxon>
        <taxon>Pseudomonadati</taxon>
        <taxon>Pseudomonadota</taxon>
        <taxon>Gammaproteobacteria</taxon>
        <taxon>Vibrionales</taxon>
        <taxon>Vibrionaceae</taxon>
        <taxon>Grimontia</taxon>
    </lineage>
</organism>
<dbReference type="PANTHER" id="PTHR43877:SF1">
    <property type="entry name" value="ACETYLTRANSFERASE"/>
    <property type="match status" value="1"/>
</dbReference>
<dbReference type="Gene3D" id="3.40.630.30">
    <property type="match status" value="1"/>
</dbReference>
<dbReference type="PANTHER" id="PTHR43877">
    <property type="entry name" value="AMINOALKYLPHOSPHONATE N-ACETYLTRANSFERASE-RELATED-RELATED"/>
    <property type="match status" value="1"/>
</dbReference>
<dbReference type="InterPro" id="IPR050832">
    <property type="entry name" value="Bact_Acetyltransf"/>
</dbReference>
<dbReference type="AlphaFoldDB" id="A0A128FKT5"/>
<reference evidence="5" key="1">
    <citation type="submission" date="2016-02" db="EMBL/GenBank/DDBJ databases">
        <authorList>
            <person name="Rodrigo-Torres Lidia"/>
            <person name="Arahal R.David."/>
        </authorList>
    </citation>
    <scope>NUCLEOTIDE SEQUENCE [LARGE SCALE GENOMIC DNA]</scope>
    <source>
        <strain evidence="5">CECT 8713</strain>
    </source>
</reference>
<protein>
    <submittedName>
        <fullName evidence="4">Putative acyltransferase</fullName>
    </submittedName>
</protein>
<evidence type="ECO:0000313" key="5">
    <source>
        <dbReference type="Proteomes" id="UP000073601"/>
    </source>
</evidence>
<evidence type="ECO:0000259" key="3">
    <source>
        <dbReference type="PROSITE" id="PS51186"/>
    </source>
</evidence>
<evidence type="ECO:0000256" key="2">
    <source>
        <dbReference type="ARBA" id="ARBA00023315"/>
    </source>
</evidence>
<keyword evidence="2 4" id="KW-0012">Acyltransferase</keyword>
<name>A0A128FKT5_9GAMM</name>
<dbReference type="InterPro" id="IPR000182">
    <property type="entry name" value="GNAT_dom"/>
</dbReference>
<accession>A0A128FKT5</accession>
<feature type="domain" description="N-acetyltransferase" evidence="3">
    <location>
        <begin position="8"/>
        <end position="152"/>
    </location>
</feature>
<keyword evidence="1 4" id="KW-0808">Transferase</keyword>
<dbReference type="PROSITE" id="PS51186">
    <property type="entry name" value="GNAT"/>
    <property type="match status" value="1"/>
</dbReference>
<dbReference type="Proteomes" id="UP000073601">
    <property type="component" value="Unassembled WGS sequence"/>
</dbReference>
<dbReference type="EMBL" id="FIZY01000091">
    <property type="protein sequence ID" value="CZF86881.1"/>
    <property type="molecule type" value="Genomic_DNA"/>
</dbReference>
<dbReference type="Pfam" id="PF13673">
    <property type="entry name" value="Acetyltransf_10"/>
    <property type="match status" value="1"/>
</dbReference>
<evidence type="ECO:0000256" key="1">
    <source>
        <dbReference type="ARBA" id="ARBA00022679"/>
    </source>
</evidence>
<proteinExistence type="predicted"/>
<dbReference type="RefSeq" id="WP_157515771.1">
    <property type="nucleotide sequence ID" value="NZ_CAWRCI010000091.1"/>
</dbReference>
<gene>
    <name evidence="4" type="ORF">GMA8713_04920</name>
</gene>
<dbReference type="GO" id="GO:0016747">
    <property type="term" value="F:acyltransferase activity, transferring groups other than amino-acyl groups"/>
    <property type="evidence" value="ECO:0007669"/>
    <property type="project" value="InterPro"/>
</dbReference>
<dbReference type="InterPro" id="IPR016181">
    <property type="entry name" value="Acyl_CoA_acyltransferase"/>
</dbReference>
<evidence type="ECO:0000313" key="4">
    <source>
        <dbReference type="EMBL" id="CZF86881.1"/>
    </source>
</evidence>
<dbReference type="OrthoDB" id="9796171at2"/>
<keyword evidence="5" id="KW-1185">Reference proteome</keyword>